<evidence type="ECO:0008006" key="5">
    <source>
        <dbReference type="Google" id="ProtNLM"/>
    </source>
</evidence>
<feature type="region of interest" description="Disordered" evidence="1">
    <location>
        <begin position="1"/>
        <end position="20"/>
    </location>
</feature>
<feature type="transmembrane region" description="Helical" evidence="2">
    <location>
        <begin position="110"/>
        <end position="135"/>
    </location>
</feature>
<keyword evidence="2" id="KW-0812">Transmembrane</keyword>
<dbReference type="EMBL" id="UGQY01000006">
    <property type="protein sequence ID" value="SUA31364.1"/>
    <property type="molecule type" value="Genomic_DNA"/>
</dbReference>
<evidence type="ECO:0000256" key="1">
    <source>
        <dbReference type="SAM" id="MobiDB-lite"/>
    </source>
</evidence>
<feature type="transmembrane region" description="Helical" evidence="2">
    <location>
        <begin position="86"/>
        <end position="103"/>
    </location>
</feature>
<proteinExistence type="predicted"/>
<reference evidence="3 4" key="1">
    <citation type="submission" date="2018-06" db="EMBL/GenBank/DDBJ databases">
        <authorList>
            <consortium name="Pathogen Informatics"/>
            <person name="Doyle S."/>
        </authorList>
    </citation>
    <scope>NUCLEOTIDE SEQUENCE [LARGE SCALE GENOMIC DNA]</scope>
    <source>
        <strain evidence="3 4">NCTC1542</strain>
    </source>
</reference>
<keyword evidence="2" id="KW-0472">Membrane</keyword>
<dbReference type="AlphaFoldDB" id="A0A378WE76"/>
<feature type="transmembrane region" description="Helical" evidence="2">
    <location>
        <begin position="61"/>
        <end position="80"/>
    </location>
</feature>
<evidence type="ECO:0000313" key="4">
    <source>
        <dbReference type="Proteomes" id="UP000255389"/>
    </source>
</evidence>
<dbReference type="Proteomes" id="UP000255389">
    <property type="component" value="Unassembled WGS sequence"/>
</dbReference>
<organism evidence="3 4">
    <name type="scientific">Mycolicibacterium fortuitum</name>
    <name type="common">Mycobacterium fortuitum</name>
    <dbReference type="NCBI Taxonomy" id="1766"/>
    <lineage>
        <taxon>Bacteria</taxon>
        <taxon>Bacillati</taxon>
        <taxon>Actinomycetota</taxon>
        <taxon>Actinomycetes</taxon>
        <taxon>Mycobacteriales</taxon>
        <taxon>Mycobacteriaceae</taxon>
        <taxon>Mycolicibacterium</taxon>
    </lineage>
</organism>
<evidence type="ECO:0000256" key="2">
    <source>
        <dbReference type="SAM" id="Phobius"/>
    </source>
</evidence>
<accession>A0A378WE76</accession>
<sequence length="182" mass="19672">MPPHQHHPYGGGQPTQSPSEMANALLSKGNSFISRLMVRGSNGELLQQPWFQNFRRQSPDTFVYVAYGIAIVLSLVLSTAGFIGTILSDAIWVAVIYAFFAIGTKLAHQFIAYGIGAVGAVLSLLSALYTVSVLIDFASIRFAGTTMTLIFSLVVTLISGAVLAFIGIQVHREIKKRMSGQH</sequence>
<keyword evidence="2" id="KW-1133">Transmembrane helix</keyword>
<evidence type="ECO:0000313" key="3">
    <source>
        <dbReference type="EMBL" id="SUA31364.1"/>
    </source>
</evidence>
<name>A0A378WE76_MYCFO</name>
<feature type="transmembrane region" description="Helical" evidence="2">
    <location>
        <begin position="147"/>
        <end position="168"/>
    </location>
</feature>
<gene>
    <name evidence="3" type="ORF">NCTC1542_06718</name>
</gene>
<protein>
    <recommendedName>
        <fullName evidence="5">Transmembrane protein</fullName>
    </recommendedName>
</protein>